<feature type="region of interest" description="Disordered" evidence="6">
    <location>
        <begin position="75"/>
        <end position="99"/>
    </location>
</feature>
<reference evidence="9 10" key="1">
    <citation type="submission" date="2023-07" db="EMBL/GenBank/DDBJ databases">
        <title>Sequencing the genomes of 1000 actinobacteria strains.</title>
        <authorList>
            <person name="Klenk H.-P."/>
        </authorList>
    </citation>
    <scope>NUCLEOTIDE SEQUENCE [LARGE SCALE GENOMIC DNA]</scope>
    <source>
        <strain evidence="9 10">DSM 20167</strain>
    </source>
</reference>
<dbReference type="SUPFAM" id="SSF47413">
    <property type="entry name" value="lambda repressor-like DNA-binding domains"/>
    <property type="match status" value="1"/>
</dbReference>
<sequence length="292" mass="32264">MPEPENIPSGIAERIREAIRNTGLPQRKIARRTGFEESKLSKSLSGTRKFTSEEIVLLATVTGVTANWLITGSDAAQTPSAAPPADILPKRHREDEKHAQRRRSIIERAWWLFSEQGYAAVRIADIAKDVGVSTPTVHYYFPSKQALFAETLHYSVKLAYDRQVAGLQPITDPVAQLKRLVELQLPLGAEGRAEWSIWLQTWTKLAVREGGLDTHSPGYRRWTSTVHDIISAGQKTGHFVTVDAGTLTAELTAMFDGMGIQVLTGNLTPSQMFANICGFIDRTIIQQQGATS</sequence>
<dbReference type="Proteomes" id="UP001183817">
    <property type="component" value="Unassembled WGS sequence"/>
</dbReference>
<dbReference type="InterPro" id="IPR050109">
    <property type="entry name" value="HTH-type_TetR-like_transc_reg"/>
</dbReference>
<proteinExistence type="predicted"/>
<evidence type="ECO:0000256" key="4">
    <source>
        <dbReference type="ARBA" id="ARBA00023163"/>
    </source>
</evidence>
<dbReference type="InterPro" id="IPR009057">
    <property type="entry name" value="Homeodomain-like_sf"/>
</dbReference>
<dbReference type="InterPro" id="IPR039538">
    <property type="entry name" value="BetI_C"/>
</dbReference>
<dbReference type="PANTHER" id="PTHR30055:SF234">
    <property type="entry name" value="HTH-TYPE TRANSCRIPTIONAL REGULATOR BETI"/>
    <property type="match status" value="1"/>
</dbReference>
<dbReference type="InterPro" id="IPR001387">
    <property type="entry name" value="Cro/C1-type_HTH"/>
</dbReference>
<dbReference type="SUPFAM" id="SSF46689">
    <property type="entry name" value="Homeodomain-like"/>
    <property type="match status" value="1"/>
</dbReference>
<evidence type="ECO:0000259" key="8">
    <source>
        <dbReference type="PROSITE" id="PS50977"/>
    </source>
</evidence>
<dbReference type="PROSITE" id="PS50943">
    <property type="entry name" value="HTH_CROC1"/>
    <property type="match status" value="1"/>
</dbReference>
<keyword evidence="10" id="KW-1185">Reference proteome</keyword>
<evidence type="ECO:0000256" key="3">
    <source>
        <dbReference type="ARBA" id="ARBA00023125"/>
    </source>
</evidence>
<evidence type="ECO:0000256" key="2">
    <source>
        <dbReference type="ARBA" id="ARBA00023015"/>
    </source>
</evidence>
<dbReference type="CDD" id="cd00093">
    <property type="entry name" value="HTH_XRE"/>
    <property type="match status" value="1"/>
</dbReference>
<keyword evidence="4" id="KW-0804">Transcription</keyword>
<dbReference type="InterPro" id="IPR001647">
    <property type="entry name" value="HTH_TetR"/>
</dbReference>
<name>A0ABU2BDM8_9MICC</name>
<dbReference type="PANTHER" id="PTHR30055">
    <property type="entry name" value="HTH-TYPE TRANSCRIPTIONAL REGULATOR RUTR"/>
    <property type="match status" value="1"/>
</dbReference>
<comment type="caution">
    <text evidence="9">The sequence shown here is derived from an EMBL/GenBank/DDBJ whole genome shotgun (WGS) entry which is preliminary data.</text>
</comment>
<feature type="DNA-binding region" description="H-T-H motif" evidence="5">
    <location>
        <begin position="122"/>
        <end position="141"/>
    </location>
</feature>
<keyword evidence="3 5" id="KW-0238">DNA-binding</keyword>
<dbReference type="Gene3D" id="1.10.260.40">
    <property type="entry name" value="lambda repressor-like DNA-binding domains"/>
    <property type="match status" value="1"/>
</dbReference>
<dbReference type="SMART" id="SM00530">
    <property type="entry name" value="HTH_XRE"/>
    <property type="match status" value="1"/>
</dbReference>
<dbReference type="InterPro" id="IPR010982">
    <property type="entry name" value="Lambda_DNA-bd_dom_sf"/>
</dbReference>
<evidence type="ECO:0000259" key="7">
    <source>
        <dbReference type="PROSITE" id="PS50943"/>
    </source>
</evidence>
<accession>A0ABU2BDM8</accession>
<evidence type="ECO:0000313" key="9">
    <source>
        <dbReference type="EMBL" id="MDR7356710.1"/>
    </source>
</evidence>
<dbReference type="Pfam" id="PF13977">
    <property type="entry name" value="TetR_C_6"/>
    <property type="match status" value="1"/>
</dbReference>
<keyword evidence="2" id="KW-0805">Transcription regulation</keyword>
<organism evidence="9 10">
    <name type="scientific">Paeniglutamicibacter sulfureus</name>
    <dbReference type="NCBI Taxonomy" id="43666"/>
    <lineage>
        <taxon>Bacteria</taxon>
        <taxon>Bacillati</taxon>
        <taxon>Actinomycetota</taxon>
        <taxon>Actinomycetes</taxon>
        <taxon>Micrococcales</taxon>
        <taxon>Micrococcaceae</taxon>
        <taxon>Paeniglutamicibacter</taxon>
    </lineage>
</organism>
<feature type="compositionally biased region" description="Basic and acidic residues" evidence="6">
    <location>
        <begin position="88"/>
        <end position="98"/>
    </location>
</feature>
<feature type="domain" description="HTH tetR-type" evidence="8">
    <location>
        <begin position="99"/>
        <end position="159"/>
    </location>
</feature>
<gene>
    <name evidence="9" type="ORF">J2S64_000401</name>
</gene>
<dbReference type="Pfam" id="PF12844">
    <property type="entry name" value="HTH_19"/>
    <property type="match status" value="1"/>
</dbReference>
<evidence type="ECO:0000256" key="5">
    <source>
        <dbReference type="PROSITE-ProRule" id="PRU00335"/>
    </source>
</evidence>
<evidence type="ECO:0000313" key="10">
    <source>
        <dbReference type="Proteomes" id="UP001183817"/>
    </source>
</evidence>
<dbReference type="SUPFAM" id="SSF48498">
    <property type="entry name" value="Tetracyclin repressor-like, C-terminal domain"/>
    <property type="match status" value="1"/>
</dbReference>
<dbReference type="RefSeq" id="WP_310287716.1">
    <property type="nucleotide sequence ID" value="NZ_BAAAWO010000001.1"/>
</dbReference>
<feature type="domain" description="HTH cro/C1-type" evidence="7">
    <location>
        <begin position="15"/>
        <end position="69"/>
    </location>
</feature>
<dbReference type="Pfam" id="PF00440">
    <property type="entry name" value="TetR_N"/>
    <property type="match status" value="1"/>
</dbReference>
<dbReference type="InterPro" id="IPR036271">
    <property type="entry name" value="Tet_transcr_reg_TetR-rel_C_sf"/>
</dbReference>
<protein>
    <submittedName>
        <fullName evidence="9">AcrR family transcriptional regulator</fullName>
    </submittedName>
</protein>
<keyword evidence="1" id="KW-0678">Repressor</keyword>
<dbReference type="PROSITE" id="PS50977">
    <property type="entry name" value="HTH_TETR_2"/>
    <property type="match status" value="1"/>
</dbReference>
<dbReference type="Gene3D" id="1.10.357.10">
    <property type="entry name" value="Tetracycline Repressor, domain 2"/>
    <property type="match status" value="1"/>
</dbReference>
<evidence type="ECO:0000256" key="6">
    <source>
        <dbReference type="SAM" id="MobiDB-lite"/>
    </source>
</evidence>
<dbReference type="EMBL" id="JAVDYI010000001">
    <property type="protein sequence ID" value="MDR7356710.1"/>
    <property type="molecule type" value="Genomic_DNA"/>
</dbReference>
<evidence type="ECO:0000256" key="1">
    <source>
        <dbReference type="ARBA" id="ARBA00022491"/>
    </source>
</evidence>
<dbReference type="PRINTS" id="PR00455">
    <property type="entry name" value="HTHTETR"/>
</dbReference>